<gene>
    <name evidence="2" type="ORF">LAZ67_5003626</name>
</gene>
<dbReference type="NCBIfam" id="TIGR02174">
    <property type="entry name" value="CXXU_selWTH"/>
    <property type="match status" value="1"/>
</dbReference>
<evidence type="ECO:0000256" key="1">
    <source>
        <dbReference type="ARBA" id="ARBA00023284"/>
    </source>
</evidence>
<protein>
    <submittedName>
        <fullName evidence="2">MIEN1</fullName>
    </submittedName>
</protein>
<evidence type="ECO:0000313" key="2">
    <source>
        <dbReference type="EMBL" id="UYV68254.1"/>
    </source>
</evidence>
<dbReference type="Pfam" id="PF10262">
    <property type="entry name" value="Rdx"/>
    <property type="match status" value="1"/>
</dbReference>
<evidence type="ECO:0000313" key="3">
    <source>
        <dbReference type="Proteomes" id="UP001235939"/>
    </source>
</evidence>
<dbReference type="SUPFAM" id="SSF52833">
    <property type="entry name" value="Thioredoxin-like"/>
    <property type="match status" value="1"/>
</dbReference>
<dbReference type="Gene3D" id="3.40.30.10">
    <property type="entry name" value="Glutaredoxin"/>
    <property type="match status" value="1"/>
</dbReference>
<dbReference type="InterPro" id="IPR036249">
    <property type="entry name" value="Thioredoxin-like_sf"/>
</dbReference>
<proteinExistence type="predicted"/>
<keyword evidence="3" id="KW-1185">Reference proteome</keyword>
<reference evidence="2 3" key="1">
    <citation type="submission" date="2022-01" db="EMBL/GenBank/DDBJ databases">
        <title>A chromosomal length assembly of Cordylochernes scorpioides.</title>
        <authorList>
            <person name="Zeh D."/>
            <person name="Zeh J."/>
        </authorList>
    </citation>
    <scope>NUCLEOTIDE SEQUENCE [LARGE SCALE GENOMIC DNA]</scope>
    <source>
        <strain evidence="2">IN4F17</strain>
        <tissue evidence="2">Whole Body</tissue>
    </source>
</reference>
<organism evidence="2 3">
    <name type="scientific">Cordylochernes scorpioides</name>
    <dbReference type="NCBI Taxonomy" id="51811"/>
    <lineage>
        <taxon>Eukaryota</taxon>
        <taxon>Metazoa</taxon>
        <taxon>Ecdysozoa</taxon>
        <taxon>Arthropoda</taxon>
        <taxon>Chelicerata</taxon>
        <taxon>Arachnida</taxon>
        <taxon>Pseudoscorpiones</taxon>
        <taxon>Cheliferoidea</taxon>
        <taxon>Chernetidae</taxon>
        <taxon>Cordylochernes</taxon>
    </lineage>
</organism>
<sequence>MNREGYEPRYRELEKKLKVVLPNAKVIGGVGRPSSFEVYVNGQNVFSKLQVGSFPDQIEMTKVIIDFIKTKQLKEVGKVKPGCTIM</sequence>
<accession>A0ABY6KHP3</accession>
<name>A0ABY6KHP3_9ARAC</name>
<dbReference type="EMBL" id="CP092867">
    <property type="protein sequence ID" value="UYV68254.1"/>
    <property type="molecule type" value="Genomic_DNA"/>
</dbReference>
<keyword evidence="1" id="KW-0676">Redox-active center</keyword>
<dbReference type="InterPro" id="IPR011893">
    <property type="entry name" value="Selenoprotein_Rdx-typ"/>
</dbReference>
<dbReference type="Proteomes" id="UP001235939">
    <property type="component" value="Chromosome 05"/>
</dbReference>